<name>A0A266LNL1_PSEFR</name>
<dbReference type="Proteomes" id="UP000216113">
    <property type="component" value="Unassembled WGS sequence"/>
</dbReference>
<evidence type="ECO:0000313" key="2">
    <source>
        <dbReference type="EMBL" id="OZY39668.1"/>
    </source>
</evidence>
<accession>A0A266LNL1</accession>
<evidence type="ECO:0000313" key="3">
    <source>
        <dbReference type="Proteomes" id="UP000216113"/>
    </source>
</evidence>
<proteinExistence type="predicted"/>
<protein>
    <submittedName>
        <fullName evidence="2">Partition protein A</fullName>
    </submittedName>
</protein>
<dbReference type="SUPFAM" id="SSF52540">
    <property type="entry name" value="P-loop containing nucleoside triphosphate hydrolases"/>
    <property type="match status" value="1"/>
</dbReference>
<dbReference type="CDD" id="cd02042">
    <property type="entry name" value="ParAB_family"/>
    <property type="match status" value="1"/>
</dbReference>
<organism evidence="2 3">
    <name type="scientific">Pseudomonas fragi</name>
    <dbReference type="NCBI Taxonomy" id="296"/>
    <lineage>
        <taxon>Bacteria</taxon>
        <taxon>Pseudomonadati</taxon>
        <taxon>Pseudomonadota</taxon>
        <taxon>Gammaproteobacteria</taxon>
        <taxon>Pseudomonadales</taxon>
        <taxon>Pseudomonadaceae</taxon>
        <taxon>Pseudomonas</taxon>
    </lineage>
</organism>
<feature type="domain" description="AAA" evidence="1">
    <location>
        <begin position="1"/>
        <end position="173"/>
    </location>
</feature>
<comment type="caution">
    <text evidence="2">The sequence shown here is derived from an EMBL/GenBank/DDBJ whole genome shotgun (WGS) entry which is preliminary data.</text>
</comment>
<reference evidence="2 3" key="1">
    <citation type="submission" date="2017-08" db="EMBL/GenBank/DDBJ databases">
        <title>Genomic and metabolic characterisation of spoilage-associated Pseudomonas species.</title>
        <authorList>
            <person name="Stanborough T."/>
            <person name="Fegan N."/>
            <person name="Powell S.M."/>
            <person name="Singh T."/>
            <person name="Tamplin M.L."/>
            <person name="Chandry P.S."/>
        </authorList>
    </citation>
    <scope>NUCLEOTIDE SEQUENCE [LARGE SCALE GENOMIC DNA]</scope>
    <source>
        <strain evidence="2 3">F1820</strain>
    </source>
</reference>
<dbReference type="PIRSF" id="PIRSF009320">
    <property type="entry name" value="Nuc_binding_HP_1000"/>
    <property type="match status" value="1"/>
</dbReference>
<dbReference type="InterPro" id="IPR025669">
    <property type="entry name" value="AAA_dom"/>
</dbReference>
<dbReference type="Gene3D" id="3.40.50.300">
    <property type="entry name" value="P-loop containing nucleotide triphosphate hydrolases"/>
    <property type="match status" value="1"/>
</dbReference>
<dbReference type="RefSeq" id="WP_095030912.1">
    <property type="nucleotide sequence ID" value="NZ_NQKL01000024.1"/>
</dbReference>
<dbReference type="InterPro" id="IPR050678">
    <property type="entry name" value="DNA_Partitioning_ATPase"/>
</dbReference>
<dbReference type="InterPro" id="IPR027417">
    <property type="entry name" value="P-loop_NTPase"/>
</dbReference>
<dbReference type="PANTHER" id="PTHR13696">
    <property type="entry name" value="P-LOOP CONTAINING NUCLEOSIDE TRIPHOSPHATE HYDROLASE"/>
    <property type="match status" value="1"/>
</dbReference>
<sequence>MKITTVANQKGGVGKTTLEIHLAACAAEDGKRVLVVDLDEGDLSQFFPQAEDGDNTPYLMSSQLFNGEHEGRQPRQVGPNIWLIEADVALLDVDDMDLDVIHALRPALERFSDDFDLCMIDTPPNLQRRMVAALTASHAVVAPFNISAFTLARLPKLMNTIETVQDRYNPDLRFLGYLPNLVNSRSPEEIDALPGLRESYGDAMFAEQIIYRPCINKSLAAGNTVWWKARSGSQREAGREMKRACKAVLDKVWAE</sequence>
<evidence type="ECO:0000259" key="1">
    <source>
        <dbReference type="Pfam" id="PF13614"/>
    </source>
</evidence>
<dbReference type="EMBL" id="NQKL01000024">
    <property type="protein sequence ID" value="OZY39668.1"/>
    <property type="molecule type" value="Genomic_DNA"/>
</dbReference>
<gene>
    <name evidence="2" type="ORF">CJF43_21630</name>
</gene>
<dbReference type="Pfam" id="PF13614">
    <property type="entry name" value="AAA_31"/>
    <property type="match status" value="1"/>
</dbReference>
<dbReference type="PANTHER" id="PTHR13696:SF99">
    <property type="entry name" value="COBYRINIC ACID AC-DIAMIDE SYNTHASE"/>
    <property type="match status" value="1"/>
</dbReference>
<dbReference type="AlphaFoldDB" id="A0A266LNL1"/>